<protein>
    <submittedName>
        <fullName evidence="1">Gas vesicle protein</fullName>
    </submittedName>
</protein>
<dbReference type="Gene3D" id="1.20.120.20">
    <property type="entry name" value="Apolipoprotein"/>
    <property type="match status" value="1"/>
</dbReference>
<sequence>MKRKLLFLTGLAIGYVVGARAGREKYDKLRAATERYWRDPRVTKVRSDVESYARTQAPIIRDRAGAAAKAAPGAIAGAAKDVADKTSTLAKDVADKTSTLARDVADKTSTTAKDVADKTTATAKSVAGRVTDAADDVKDQVVKTASDLRERGEDAVERVTLSVSEARDRALDVEDDEDDLPSK</sequence>
<keyword evidence="2" id="KW-1185">Reference proteome</keyword>
<evidence type="ECO:0000313" key="1">
    <source>
        <dbReference type="EMBL" id="MET4580893.1"/>
    </source>
</evidence>
<dbReference type="RefSeq" id="WP_354023100.1">
    <property type="nucleotide sequence ID" value="NZ_JBEPSJ010000001.1"/>
</dbReference>
<evidence type="ECO:0000313" key="2">
    <source>
        <dbReference type="Proteomes" id="UP001549257"/>
    </source>
</evidence>
<dbReference type="Proteomes" id="UP001549257">
    <property type="component" value="Unassembled WGS sequence"/>
</dbReference>
<organism evidence="1 2">
    <name type="scientific">Conyzicola nivalis</name>
    <dbReference type="NCBI Taxonomy" id="1477021"/>
    <lineage>
        <taxon>Bacteria</taxon>
        <taxon>Bacillati</taxon>
        <taxon>Actinomycetota</taxon>
        <taxon>Actinomycetes</taxon>
        <taxon>Micrococcales</taxon>
        <taxon>Microbacteriaceae</taxon>
        <taxon>Conyzicola</taxon>
    </lineage>
</organism>
<dbReference type="EMBL" id="JBEPSJ010000001">
    <property type="protein sequence ID" value="MET4580893.1"/>
    <property type="molecule type" value="Genomic_DNA"/>
</dbReference>
<proteinExistence type="predicted"/>
<comment type="caution">
    <text evidence="1">The sequence shown here is derived from an EMBL/GenBank/DDBJ whole genome shotgun (WGS) entry which is preliminary data.</text>
</comment>
<accession>A0ABV2QJ46</accession>
<name>A0ABV2QJ46_9MICO</name>
<reference evidence="1 2" key="1">
    <citation type="submission" date="2024-06" db="EMBL/GenBank/DDBJ databases">
        <title>Sorghum-associated microbial communities from plants grown in Nebraska, USA.</title>
        <authorList>
            <person name="Schachtman D."/>
        </authorList>
    </citation>
    <scope>NUCLEOTIDE SEQUENCE [LARGE SCALE GENOMIC DNA]</scope>
    <source>
        <strain evidence="1 2">2857</strain>
    </source>
</reference>
<gene>
    <name evidence="1" type="ORF">ABIE21_000383</name>
</gene>